<dbReference type="Proteomes" id="UP000285882">
    <property type="component" value="Chromosome"/>
</dbReference>
<keyword evidence="1" id="KW-0472">Membrane</keyword>
<accession>A0ABX5QA16</accession>
<evidence type="ECO:0000256" key="1">
    <source>
        <dbReference type="SAM" id="Phobius"/>
    </source>
</evidence>
<evidence type="ECO:0000313" key="2">
    <source>
        <dbReference type="EMBL" id="QAA23441.1"/>
    </source>
</evidence>
<feature type="transmembrane region" description="Helical" evidence="1">
    <location>
        <begin position="52"/>
        <end position="74"/>
    </location>
</feature>
<proteinExistence type="predicted"/>
<evidence type="ECO:0008006" key="4">
    <source>
        <dbReference type="Google" id="ProtNLM"/>
    </source>
</evidence>
<protein>
    <recommendedName>
        <fullName evidence="4">DUF3899 domain-containing protein</fullName>
    </recommendedName>
</protein>
<organism evidence="2 3">
    <name type="scientific">Sporolactobacillus terrae</name>
    <dbReference type="NCBI Taxonomy" id="269673"/>
    <lineage>
        <taxon>Bacteria</taxon>
        <taxon>Bacillati</taxon>
        <taxon>Bacillota</taxon>
        <taxon>Bacilli</taxon>
        <taxon>Bacillales</taxon>
        <taxon>Sporolactobacillaceae</taxon>
        <taxon>Sporolactobacillus</taxon>
    </lineage>
</organism>
<dbReference type="EMBL" id="CP025688">
    <property type="protein sequence ID" value="QAA23441.1"/>
    <property type="molecule type" value="Genomic_DNA"/>
</dbReference>
<keyword evidence="3" id="KW-1185">Reference proteome</keyword>
<evidence type="ECO:0000313" key="3">
    <source>
        <dbReference type="Proteomes" id="UP000285882"/>
    </source>
</evidence>
<keyword evidence="1" id="KW-1133">Transmembrane helix</keyword>
<reference evidence="2 3" key="1">
    <citation type="submission" date="2018-01" db="EMBL/GenBank/DDBJ databases">
        <title>Complete genome sequencing of Sporolactobacillus terrae DLG3.</title>
        <authorList>
            <person name="Nam Y.-D."/>
            <person name="Kang J."/>
            <person name="Chung W.-H."/>
        </authorList>
    </citation>
    <scope>NUCLEOTIDE SEQUENCE [LARGE SCALE GENOMIC DNA]</scope>
    <source>
        <strain evidence="2 3">DLG3</strain>
    </source>
</reference>
<sequence>MQKTLEHGFFRVLLFFLAYVVLIFVCSLLLAVRLYHVPFIALFFQFVSEALVYTSLSFMIIILFKLIWVPLLFIGSYVSTEYLTGGQIILHSRMVRVSGVIRGGFPFIQSKIPHFHVFQVDKRNLSVYLSFFLFYFLIKGNFSVYLFIGLGA</sequence>
<keyword evidence="1" id="KW-0812">Transmembrane</keyword>
<feature type="transmembrane region" description="Helical" evidence="1">
    <location>
        <begin position="12"/>
        <end position="32"/>
    </location>
</feature>
<feature type="transmembrane region" description="Helical" evidence="1">
    <location>
        <begin position="125"/>
        <end position="148"/>
    </location>
</feature>
<gene>
    <name evidence="2" type="ORF">C0674_13005</name>
</gene>
<name>A0ABX5QA16_9BACL</name>